<name>W1PR94_AMBTC</name>
<dbReference type="SMART" id="SM00432">
    <property type="entry name" value="MADS"/>
    <property type="match status" value="1"/>
</dbReference>
<feature type="domain" description="MADS-box" evidence="6">
    <location>
        <begin position="1"/>
        <end position="51"/>
    </location>
</feature>
<dbReference type="Pfam" id="PF00319">
    <property type="entry name" value="SRF-TF"/>
    <property type="match status" value="1"/>
</dbReference>
<dbReference type="InterPro" id="IPR002100">
    <property type="entry name" value="TF_MADSbox"/>
</dbReference>
<dbReference type="GO" id="GO:0006357">
    <property type="term" value="P:regulation of transcription by RNA polymerase II"/>
    <property type="evidence" value="ECO:0000318"/>
    <property type="project" value="GO_Central"/>
</dbReference>
<gene>
    <name evidence="7" type="ORF">AMTR_s00025p00208390</name>
</gene>
<dbReference type="InterPro" id="IPR050142">
    <property type="entry name" value="MADS-box/MEF2_TF"/>
</dbReference>
<keyword evidence="4" id="KW-0804">Transcription</keyword>
<dbReference type="AlphaFoldDB" id="W1PR94"/>
<dbReference type="Proteomes" id="UP000017836">
    <property type="component" value="Unassembled WGS sequence"/>
</dbReference>
<dbReference type="PROSITE" id="PS50066">
    <property type="entry name" value="MADS_BOX_2"/>
    <property type="match status" value="1"/>
</dbReference>
<keyword evidence="3" id="KW-0238">DNA-binding</keyword>
<evidence type="ECO:0000256" key="1">
    <source>
        <dbReference type="ARBA" id="ARBA00004123"/>
    </source>
</evidence>
<proteinExistence type="predicted"/>
<reference evidence="8" key="1">
    <citation type="journal article" date="2013" name="Science">
        <title>The Amborella genome and the evolution of flowering plants.</title>
        <authorList>
            <consortium name="Amborella Genome Project"/>
        </authorList>
    </citation>
    <scope>NUCLEOTIDE SEQUENCE [LARGE SCALE GENOMIC DNA]</scope>
</reference>
<dbReference type="Gene3D" id="3.40.1810.10">
    <property type="entry name" value="Transcription factor, MADS-box"/>
    <property type="match status" value="1"/>
</dbReference>
<evidence type="ECO:0000256" key="3">
    <source>
        <dbReference type="ARBA" id="ARBA00023125"/>
    </source>
</evidence>
<accession>W1PR94</accession>
<dbReference type="PANTHER" id="PTHR48019">
    <property type="entry name" value="SERUM RESPONSE FACTOR HOMOLOG"/>
    <property type="match status" value="1"/>
</dbReference>
<sequence length="169" mass="19128">MGRPNQRNDTFRKRKKGLKKKASEFSILCGVDTCLVSFSPNGDLDIWPEDKSTTCMNVVQRERLSMGNVGVVQKMEEQEVREIERGEMINPHLLNQLLPCNFPVMNVEPISMKPSENLGRHDGLYGTSENLGLHEGVYKAGEMEQFQNVNFGVRPLMGFDPKNTMLTPL</sequence>
<dbReference type="GO" id="GO:0000981">
    <property type="term" value="F:DNA-binding transcription factor activity, RNA polymerase II-specific"/>
    <property type="evidence" value="ECO:0000318"/>
    <property type="project" value="GO_Central"/>
</dbReference>
<evidence type="ECO:0000256" key="4">
    <source>
        <dbReference type="ARBA" id="ARBA00023163"/>
    </source>
</evidence>
<protein>
    <recommendedName>
        <fullName evidence="6">MADS-box domain-containing protein</fullName>
    </recommendedName>
</protein>
<dbReference type="SUPFAM" id="SSF55455">
    <property type="entry name" value="SRF-like"/>
    <property type="match status" value="1"/>
</dbReference>
<evidence type="ECO:0000259" key="6">
    <source>
        <dbReference type="PROSITE" id="PS50066"/>
    </source>
</evidence>
<evidence type="ECO:0000256" key="2">
    <source>
        <dbReference type="ARBA" id="ARBA00023015"/>
    </source>
</evidence>
<dbReference type="InterPro" id="IPR036879">
    <property type="entry name" value="TF_MADSbox_sf"/>
</dbReference>
<evidence type="ECO:0000313" key="8">
    <source>
        <dbReference type="Proteomes" id="UP000017836"/>
    </source>
</evidence>
<evidence type="ECO:0000313" key="7">
    <source>
        <dbReference type="EMBL" id="ERN12557.1"/>
    </source>
</evidence>
<evidence type="ECO:0000256" key="5">
    <source>
        <dbReference type="ARBA" id="ARBA00023242"/>
    </source>
</evidence>
<keyword evidence="5" id="KW-0539">Nucleus</keyword>
<organism evidence="7 8">
    <name type="scientific">Amborella trichopoda</name>
    <dbReference type="NCBI Taxonomy" id="13333"/>
    <lineage>
        <taxon>Eukaryota</taxon>
        <taxon>Viridiplantae</taxon>
        <taxon>Streptophyta</taxon>
        <taxon>Embryophyta</taxon>
        <taxon>Tracheophyta</taxon>
        <taxon>Spermatophyta</taxon>
        <taxon>Magnoliopsida</taxon>
        <taxon>Amborellales</taxon>
        <taxon>Amborellaceae</taxon>
        <taxon>Amborella</taxon>
    </lineage>
</organism>
<dbReference type="PRINTS" id="PR00404">
    <property type="entry name" value="MADSDOMAIN"/>
</dbReference>
<comment type="subcellular location">
    <subcellularLocation>
        <location evidence="1">Nucleus</location>
    </subcellularLocation>
</comment>
<dbReference type="GO" id="GO:0000978">
    <property type="term" value="F:RNA polymerase II cis-regulatory region sequence-specific DNA binding"/>
    <property type="evidence" value="ECO:0000318"/>
    <property type="project" value="GO_Central"/>
</dbReference>
<dbReference type="Gramene" id="ERN12557">
    <property type="protein sequence ID" value="ERN12557"/>
    <property type="gene ID" value="AMTR_s00025p00208390"/>
</dbReference>
<dbReference type="EMBL" id="KI392614">
    <property type="protein sequence ID" value="ERN12557.1"/>
    <property type="molecule type" value="Genomic_DNA"/>
</dbReference>
<dbReference type="GO" id="GO:0005634">
    <property type="term" value="C:nucleus"/>
    <property type="evidence" value="ECO:0007669"/>
    <property type="project" value="UniProtKB-SubCell"/>
</dbReference>
<keyword evidence="2" id="KW-0805">Transcription regulation</keyword>
<keyword evidence="8" id="KW-1185">Reference proteome</keyword>
<dbReference type="GO" id="GO:0046983">
    <property type="term" value="F:protein dimerization activity"/>
    <property type="evidence" value="ECO:0007669"/>
    <property type="project" value="InterPro"/>
</dbReference>
<dbReference type="HOGENOM" id="CLU_1580634_0_0_1"/>